<organism evidence="2 3">
    <name type="scientific">Uncinocarpus reesii (strain UAMH 1704)</name>
    <dbReference type="NCBI Taxonomy" id="336963"/>
    <lineage>
        <taxon>Eukaryota</taxon>
        <taxon>Fungi</taxon>
        <taxon>Dikarya</taxon>
        <taxon>Ascomycota</taxon>
        <taxon>Pezizomycotina</taxon>
        <taxon>Eurotiomycetes</taxon>
        <taxon>Eurotiomycetidae</taxon>
        <taxon>Onygenales</taxon>
        <taxon>Onygenaceae</taxon>
        <taxon>Uncinocarpus</taxon>
    </lineage>
</organism>
<keyword evidence="3" id="KW-1185">Reference proteome</keyword>
<keyword evidence="1" id="KW-0732">Signal</keyword>
<dbReference type="KEGG" id="ure:UREG_07378"/>
<proteinExistence type="predicted"/>
<gene>
    <name evidence="2" type="ORF">UREG_07378</name>
</gene>
<dbReference type="AlphaFoldDB" id="C4JYX7"/>
<dbReference type="VEuPathDB" id="FungiDB:UREG_07378"/>
<dbReference type="EMBL" id="CH476619">
    <property type="protein sequence ID" value="EEP82513.1"/>
    <property type="molecule type" value="Genomic_DNA"/>
</dbReference>
<feature type="signal peptide" evidence="1">
    <location>
        <begin position="1"/>
        <end position="28"/>
    </location>
</feature>
<dbReference type="Proteomes" id="UP000002058">
    <property type="component" value="Unassembled WGS sequence"/>
</dbReference>
<evidence type="ECO:0000313" key="3">
    <source>
        <dbReference type="Proteomes" id="UP000002058"/>
    </source>
</evidence>
<dbReference type="GeneID" id="8439979"/>
<accession>C4JYX7</accession>
<protein>
    <submittedName>
        <fullName evidence="2">Uncharacterized protein</fullName>
    </submittedName>
</protein>
<reference evidence="3" key="1">
    <citation type="journal article" date="2009" name="Genome Res.">
        <title>Comparative genomic analyses of the human fungal pathogens Coccidioides and their relatives.</title>
        <authorList>
            <person name="Sharpton T.J."/>
            <person name="Stajich J.E."/>
            <person name="Rounsley S.D."/>
            <person name="Gardner M.J."/>
            <person name="Wortman J.R."/>
            <person name="Jordar V.S."/>
            <person name="Maiti R."/>
            <person name="Kodira C.D."/>
            <person name="Neafsey D.E."/>
            <person name="Zeng Q."/>
            <person name="Hung C.-Y."/>
            <person name="McMahan C."/>
            <person name="Muszewska A."/>
            <person name="Grynberg M."/>
            <person name="Mandel M.A."/>
            <person name="Kellner E.M."/>
            <person name="Barker B.M."/>
            <person name="Galgiani J.N."/>
            <person name="Orbach M.J."/>
            <person name="Kirkland T.N."/>
            <person name="Cole G.T."/>
            <person name="Henn M.R."/>
            <person name="Birren B.W."/>
            <person name="Taylor J.W."/>
        </authorList>
    </citation>
    <scope>NUCLEOTIDE SEQUENCE [LARGE SCALE GENOMIC DNA]</scope>
    <source>
        <strain evidence="3">UAMH 1704</strain>
    </source>
</reference>
<evidence type="ECO:0000313" key="2">
    <source>
        <dbReference type="EMBL" id="EEP82513.1"/>
    </source>
</evidence>
<dbReference type="RefSeq" id="XP_002582605.1">
    <property type="nucleotide sequence ID" value="XM_002582559.1"/>
</dbReference>
<dbReference type="InParanoid" id="C4JYX7"/>
<evidence type="ECO:0000256" key="1">
    <source>
        <dbReference type="SAM" id="SignalP"/>
    </source>
</evidence>
<name>C4JYX7_UNCRE</name>
<sequence length="96" mass="10685">MCYTAGSLWMAAFKLPMWLISDIYICASTRLFEEPCTPVAGLFNLSGTPEFVPWFNLGNIGDVLQALGLDSVTKVTRPRHFNWKDAGTRGVELSKD</sequence>
<dbReference type="HOGENOM" id="CLU_2361302_0_0_1"/>
<feature type="chain" id="PRO_5002939555" evidence="1">
    <location>
        <begin position="29"/>
        <end position="96"/>
    </location>
</feature>